<keyword evidence="5" id="KW-0479">Metal-binding</keyword>
<evidence type="ECO:0000256" key="7">
    <source>
        <dbReference type="ARBA" id="ARBA00022771"/>
    </source>
</evidence>
<evidence type="ECO:0000256" key="15">
    <source>
        <dbReference type="ARBA" id="ARBA00044632"/>
    </source>
</evidence>
<name>A0A1G2HXJ1_9BACT</name>
<dbReference type="InterPro" id="IPR020629">
    <property type="entry name" value="FPG_Glyclase"/>
</dbReference>
<comment type="caution">
    <text evidence="19">The sequence shown here is derived from an EMBL/GenBank/DDBJ whole genome shotgun (WGS) entry which is preliminary data.</text>
</comment>
<evidence type="ECO:0000256" key="10">
    <source>
        <dbReference type="ARBA" id="ARBA00023125"/>
    </source>
</evidence>
<gene>
    <name evidence="19" type="ORF">A3D34_02030</name>
</gene>
<evidence type="ECO:0000256" key="16">
    <source>
        <dbReference type="PROSITE-ProRule" id="PRU00391"/>
    </source>
</evidence>
<dbReference type="FunFam" id="1.10.8.50:FF:000003">
    <property type="entry name" value="Formamidopyrimidine-DNA glycosylase"/>
    <property type="match status" value="1"/>
</dbReference>
<dbReference type="SMART" id="SM00898">
    <property type="entry name" value="Fapy_DNA_glyco"/>
    <property type="match status" value="1"/>
</dbReference>
<reference evidence="19 20" key="1">
    <citation type="journal article" date="2016" name="Nat. Commun.">
        <title>Thousands of microbial genomes shed light on interconnected biogeochemical processes in an aquifer system.</title>
        <authorList>
            <person name="Anantharaman K."/>
            <person name="Brown C.T."/>
            <person name="Hug L.A."/>
            <person name="Sharon I."/>
            <person name="Castelle C.J."/>
            <person name="Probst A.J."/>
            <person name="Thomas B.C."/>
            <person name="Singh A."/>
            <person name="Wilkins M.J."/>
            <person name="Karaoz U."/>
            <person name="Brodie E.L."/>
            <person name="Williams K.H."/>
            <person name="Hubbard S.S."/>
            <person name="Banfield J.F."/>
        </authorList>
    </citation>
    <scope>NUCLEOTIDE SEQUENCE [LARGE SCALE GENOMIC DNA]</scope>
</reference>
<dbReference type="GO" id="GO:0140078">
    <property type="term" value="F:class I DNA-(apurinic or apyrimidinic site) endonuclease activity"/>
    <property type="evidence" value="ECO:0007669"/>
    <property type="project" value="UniProtKB-EC"/>
</dbReference>
<comment type="catalytic activity">
    <reaction evidence="15">
        <text>2'-deoxyribonucleotide-(2'-deoxyribose 5'-phosphate)-2'-deoxyribonucleotide-DNA = a 3'-end 2'-deoxyribonucleotide-(2,3-dehydro-2,3-deoxyribose 5'-phosphate)-DNA + a 5'-end 5'-phospho-2'-deoxyribonucleoside-DNA + H(+)</text>
        <dbReference type="Rhea" id="RHEA:66592"/>
        <dbReference type="Rhea" id="RHEA-COMP:13180"/>
        <dbReference type="Rhea" id="RHEA-COMP:16897"/>
        <dbReference type="Rhea" id="RHEA-COMP:17067"/>
        <dbReference type="ChEBI" id="CHEBI:15378"/>
        <dbReference type="ChEBI" id="CHEBI:136412"/>
        <dbReference type="ChEBI" id="CHEBI:157695"/>
        <dbReference type="ChEBI" id="CHEBI:167181"/>
        <dbReference type="EC" id="4.2.99.18"/>
    </reaction>
</comment>
<dbReference type="InterPro" id="IPR010979">
    <property type="entry name" value="Ribosomal_uS13-like_H2TH"/>
</dbReference>
<dbReference type="InterPro" id="IPR015886">
    <property type="entry name" value="H2TH_FPG"/>
</dbReference>
<keyword evidence="7 16" id="KW-0863">Zinc-finger</keyword>
<dbReference type="GO" id="GO:0034039">
    <property type="term" value="F:8-oxo-7,8-dihydroguanine DNA N-glycosylase activity"/>
    <property type="evidence" value="ECO:0007669"/>
    <property type="project" value="TreeGrafter"/>
</dbReference>
<comment type="catalytic activity">
    <reaction evidence="1">
        <text>Hydrolysis of DNA containing ring-opened 7-methylguanine residues, releasing 2,6-diamino-4-hydroxy-5-(N-methyl)formamidopyrimidine.</text>
        <dbReference type="EC" id="3.2.2.23"/>
    </reaction>
</comment>
<dbReference type="SUPFAM" id="SSF81624">
    <property type="entry name" value="N-terminal domain of MutM-like DNA repair proteins"/>
    <property type="match status" value="1"/>
</dbReference>
<protein>
    <submittedName>
        <fullName evidence="19">DNA-formamidopyrimidine glycosylase</fullName>
    </submittedName>
</protein>
<keyword evidence="12" id="KW-0456">Lyase</keyword>
<dbReference type="InterPro" id="IPR035937">
    <property type="entry name" value="FPG_N"/>
</dbReference>
<evidence type="ECO:0000256" key="9">
    <source>
        <dbReference type="ARBA" id="ARBA00022833"/>
    </source>
</evidence>
<dbReference type="InterPro" id="IPR010663">
    <property type="entry name" value="Znf_FPG/IleRS"/>
</dbReference>
<feature type="domain" description="Formamidopyrimidine-DNA glycosylase catalytic" evidence="18">
    <location>
        <begin position="2"/>
        <end position="131"/>
    </location>
</feature>
<dbReference type="EMBL" id="MHOQ01000017">
    <property type="protein sequence ID" value="OGZ66920.1"/>
    <property type="molecule type" value="Genomic_DNA"/>
</dbReference>
<dbReference type="GO" id="GO:0003684">
    <property type="term" value="F:damaged DNA binding"/>
    <property type="evidence" value="ECO:0007669"/>
    <property type="project" value="InterPro"/>
</dbReference>
<dbReference type="PANTHER" id="PTHR22993:SF9">
    <property type="entry name" value="FORMAMIDOPYRIMIDINE-DNA GLYCOSYLASE"/>
    <property type="match status" value="1"/>
</dbReference>
<evidence type="ECO:0000256" key="3">
    <source>
        <dbReference type="ARBA" id="ARBA00009409"/>
    </source>
</evidence>
<keyword evidence="11" id="KW-0234">DNA repair</keyword>
<dbReference type="InterPro" id="IPR015887">
    <property type="entry name" value="DNA_glyclase_Znf_dom_DNA_BS"/>
</dbReference>
<sequence>MPELPEVQTTVDGLNSKVLQRTFIDVWSDWKKIVKKPKDFEVFKKELQGKKIEKIYRRAKNVIFDLSGGYSLLIHQKMTGHLMVAEWKMENNMWKPLKSGPLEEKINTFLHLIFFLDNKKMIALSDVRKFAKAELWKTKDLLNSKEFKSWGPEPLQKSFTFKKFEALFKGKKGTVKQIIMKPEIIAGIGNIYSSEALWWSRIHPKKDISKLSKKELQSLYNAIKKVLLAGIKLGGESFSDYRNVDGKKGHFDNERQVYKREKEKCSRCKTIIVRLKFGGRSAFFCPNCQKI</sequence>
<dbReference type="NCBIfam" id="NF002211">
    <property type="entry name" value="PRK01103.1"/>
    <property type="match status" value="1"/>
</dbReference>
<evidence type="ECO:0000259" key="18">
    <source>
        <dbReference type="PROSITE" id="PS51068"/>
    </source>
</evidence>
<evidence type="ECO:0000256" key="14">
    <source>
        <dbReference type="ARBA" id="ARBA00023295"/>
    </source>
</evidence>
<evidence type="ECO:0000256" key="1">
    <source>
        <dbReference type="ARBA" id="ARBA00001668"/>
    </source>
</evidence>
<evidence type="ECO:0000256" key="11">
    <source>
        <dbReference type="ARBA" id="ARBA00023204"/>
    </source>
</evidence>
<keyword evidence="14" id="KW-0326">Glycosidase</keyword>
<evidence type="ECO:0000256" key="13">
    <source>
        <dbReference type="ARBA" id="ARBA00023268"/>
    </source>
</evidence>
<dbReference type="GO" id="GO:0008270">
    <property type="term" value="F:zinc ion binding"/>
    <property type="evidence" value="ECO:0007669"/>
    <property type="project" value="UniProtKB-KW"/>
</dbReference>
<evidence type="ECO:0000256" key="5">
    <source>
        <dbReference type="ARBA" id="ARBA00022723"/>
    </source>
</evidence>
<evidence type="ECO:0000313" key="19">
    <source>
        <dbReference type="EMBL" id="OGZ66920.1"/>
    </source>
</evidence>
<dbReference type="Proteomes" id="UP000179183">
    <property type="component" value="Unassembled WGS sequence"/>
</dbReference>
<dbReference type="PROSITE" id="PS51068">
    <property type="entry name" value="FPG_CAT"/>
    <property type="match status" value="1"/>
</dbReference>
<dbReference type="NCBIfam" id="TIGR00577">
    <property type="entry name" value="fpg"/>
    <property type="match status" value="1"/>
</dbReference>
<dbReference type="GO" id="GO:0006284">
    <property type="term" value="P:base-excision repair"/>
    <property type="evidence" value="ECO:0007669"/>
    <property type="project" value="InterPro"/>
</dbReference>
<dbReference type="InterPro" id="IPR012319">
    <property type="entry name" value="FPG_cat"/>
</dbReference>
<evidence type="ECO:0000256" key="8">
    <source>
        <dbReference type="ARBA" id="ARBA00022801"/>
    </source>
</evidence>
<keyword evidence="6" id="KW-0227">DNA damage</keyword>
<keyword evidence="13" id="KW-0511">Multifunctional enzyme</keyword>
<dbReference type="CDD" id="cd08966">
    <property type="entry name" value="EcFpg-like_N"/>
    <property type="match status" value="1"/>
</dbReference>
<dbReference type="Gene3D" id="1.10.8.50">
    <property type="match status" value="1"/>
</dbReference>
<comment type="subunit">
    <text evidence="4">Monomer.</text>
</comment>
<keyword evidence="8" id="KW-0378">Hydrolase</keyword>
<dbReference type="Pfam" id="PF01149">
    <property type="entry name" value="Fapy_DNA_glyco"/>
    <property type="match status" value="1"/>
</dbReference>
<evidence type="ECO:0000256" key="6">
    <source>
        <dbReference type="ARBA" id="ARBA00022763"/>
    </source>
</evidence>
<dbReference type="PANTHER" id="PTHR22993">
    <property type="entry name" value="FORMAMIDOPYRIMIDINE-DNA GLYCOSYLASE"/>
    <property type="match status" value="1"/>
</dbReference>
<dbReference type="SMART" id="SM01232">
    <property type="entry name" value="H2TH"/>
    <property type="match status" value="1"/>
</dbReference>
<comment type="cofactor">
    <cofactor evidence="2">
        <name>Zn(2+)</name>
        <dbReference type="ChEBI" id="CHEBI:29105"/>
    </cofactor>
</comment>
<dbReference type="PROSITE" id="PS51066">
    <property type="entry name" value="ZF_FPG_2"/>
    <property type="match status" value="1"/>
</dbReference>
<evidence type="ECO:0000256" key="12">
    <source>
        <dbReference type="ARBA" id="ARBA00023239"/>
    </source>
</evidence>
<evidence type="ECO:0000256" key="2">
    <source>
        <dbReference type="ARBA" id="ARBA00001947"/>
    </source>
</evidence>
<evidence type="ECO:0000313" key="20">
    <source>
        <dbReference type="Proteomes" id="UP000179183"/>
    </source>
</evidence>
<evidence type="ECO:0000256" key="4">
    <source>
        <dbReference type="ARBA" id="ARBA00011245"/>
    </source>
</evidence>
<dbReference type="AlphaFoldDB" id="A0A1G2HXJ1"/>
<accession>A0A1G2HXJ1</accession>
<feature type="domain" description="FPG-type" evidence="17">
    <location>
        <begin position="256"/>
        <end position="290"/>
    </location>
</feature>
<dbReference type="Pfam" id="PF06831">
    <property type="entry name" value="H2TH"/>
    <property type="match status" value="1"/>
</dbReference>
<dbReference type="Gene3D" id="3.20.190.10">
    <property type="entry name" value="MutM-like, N-terminal"/>
    <property type="match status" value="1"/>
</dbReference>
<evidence type="ECO:0000259" key="17">
    <source>
        <dbReference type="PROSITE" id="PS51066"/>
    </source>
</evidence>
<dbReference type="InterPro" id="IPR000214">
    <property type="entry name" value="Znf_DNA_glyclase/AP_lyase"/>
</dbReference>
<keyword evidence="9" id="KW-0862">Zinc</keyword>
<dbReference type="SUPFAM" id="SSF46946">
    <property type="entry name" value="S13-like H2TH domain"/>
    <property type="match status" value="1"/>
</dbReference>
<comment type="similarity">
    <text evidence="3">Belongs to the FPG family.</text>
</comment>
<keyword evidence="10" id="KW-0238">DNA-binding</keyword>
<dbReference type="PROSITE" id="PS01242">
    <property type="entry name" value="ZF_FPG_1"/>
    <property type="match status" value="1"/>
</dbReference>
<proteinExistence type="inferred from homology"/>
<dbReference type="Pfam" id="PF06827">
    <property type="entry name" value="zf-FPG_IleRS"/>
    <property type="match status" value="1"/>
</dbReference>
<dbReference type="SUPFAM" id="SSF57716">
    <property type="entry name" value="Glucocorticoid receptor-like (DNA-binding domain)"/>
    <property type="match status" value="1"/>
</dbReference>
<organism evidence="19 20">
    <name type="scientific">Candidatus Staskawiczbacteria bacterium RIFCSPHIGHO2_02_FULL_33_16</name>
    <dbReference type="NCBI Taxonomy" id="1802204"/>
    <lineage>
        <taxon>Bacteria</taxon>
        <taxon>Candidatus Staskawicziibacteriota</taxon>
    </lineage>
</organism>